<dbReference type="Proteomes" id="UP000193077">
    <property type="component" value="Unassembled WGS sequence"/>
</dbReference>
<dbReference type="RefSeq" id="WP_085794928.1">
    <property type="nucleotide sequence ID" value="NZ_FWFO01000001.1"/>
</dbReference>
<dbReference type="EC" id="4.6.1.1" evidence="2"/>
<accession>A0A1Y5S2C7</accession>
<dbReference type="EMBL" id="FWFO01000001">
    <property type="protein sequence ID" value="SLN31094.1"/>
    <property type="molecule type" value="Genomic_DNA"/>
</dbReference>
<dbReference type="Pfam" id="PF00211">
    <property type="entry name" value="Guanylate_cyc"/>
    <property type="match status" value="1"/>
</dbReference>
<dbReference type="PANTHER" id="PTHR43081">
    <property type="entry name" value="ADENYLATE CYCLASE, TERMINAL-DIFFERENTIATION SPECIFIC-RELATED"/>
    <property type="match status" value="1"/>
</dbReference>
<keyword evidence="3" id="KW-1185">Reference proteome</keyword>
<dbReference type="InterPro" id="IPR032710">
    <property type="entry name" value="NTF2-like_dom_sf"/>
</dbReference>
<dbReference type="SUPFAM" id="SSF55073">
    <property type="entry name" value="Nucleotide cyclase"/>
    <property type="match status" value="1"/>
</dbReference>
<dbReference type="InterPro" id="IPR050697">
    <property type="entry name" value="Adenylyl/Guanylyl_Cyclase_3/4"/>
</dbReference>
<dbReference type="AlphaFoldDB" id="A0A1Y5S2C7"/>
<gene>
    <name evidence="2" type="ORF">TRL7639_01298</name>
</gene>
<dbReference type="PANTHER" id="PTHR43081:SF19">
    <property type="entry name" value="PH-SENSITIVE ADENYLATE CYCLASE RV1264"/>
    <property type="match status" value="1"/>
</dbReference>
<dbReference type="InterPro" id="IPR037401">
    <property type="entry name" value="SnoaL-like"/>
</dbReference>
<dbReference type="GO" id="GO:0035556">
    <property type="term" value="P:intracellular signal transduction"/>
    <property type="evidence" value="ECO:0007669"/>
    <property type="project" value="InterPro"/>
</dbReference>
<dbReference type="GO" id="GO:0006171">
    <property type="term" value="P:cAMP biosynthetic process"/>
    <property type="evidence" value="ECO:0007669"/>
    <property type="project" value="TreeGrafter"/>
</dbReference>
<feature type="domain" description="Guanylate cyclase" evidence="1">
    <location>
        <begin position="162"/>
        <end position="273"/>
    </location>
</feature>
<keyword evidence="2" id="KW-0456">Lyase</keyword>
<proteinExistence type="predicted"/>
<name>A0A1Y5S2C7_9RHOB</name>
<organism evidence="2 3">
    <name type="scientific">Falsiruegeria litorea R37</name>
    <dbReference type="NCBI Taxonomy" id="1200284"/>
    <lineage>
        <taxon>Bacteria</taxon>
        <taxon>Pseudomonadati</taxon>
        <taxon>Pseudomonadota</taxon>
        <taxon>Alphaproteobacteria</taxon>
        <taxon>Rhodobacterales</taxon>
        <taxon>Roseobacteraceae</taxon>
        <taxon>Falsiruegeria</taxon>
    </lineage>
</organism>
<dbReference type="InterPro" id="IPR029787">
    <property type="entry name" value="Nucleotide_cyclase"/>
</dbReference>
<dbReference type="Gene3D" id="3.30.70.1230">
    <property type="entry name" value="Nucleotide cyclase"/>
    <property type="match status" value="1"/>
</dbReference>
<dbReference type="CDD" id="cd07302">
    <property type="entry name" value="CHD"/>
    <property type="match status" value="1"/>
</dbReference>
<dbReference type="PROSITE" id="PS50125">
    <property type="entry name" value="GUANYLATE_CYCLASE_2"/>
    <property type="match status" value="1"/>
</dbReference>
<dbReference type="InterPro" id="IPR001054">
    <property type="entry name" value="A/G_cyclase"/>
</dbReference>
<dbReference type="SMART" id="SM00044">
    <property type="entry name" value="CYCc"/>
    <property type="match status" value="1"/>
</dbReference>
<evidence type="ECO:0000313" key="3">
    <source>
        <dbReference type="Proteomes" id="UP000193077"/>
    </source>
</evidence>
<dbReference type="SUPFAM" id="SSF54427">
    <property type="entry name" value="NTF2-like"/>
    <property type="match status" value="1"/>
</dbReference>
<evidence type="ECO:0000313" key="2">
    <source>
        <dbReference type="EMBL" id="SLN31094.1"/>
    </source>
</evidence>
<reference evidence="2 3" key="1">
    <citation type="submission" date="2017-03" db="EMBL/GenBank/DDBJ databases">
        <authorList>
            <person name="Afonso C.L."/>
            <person name="Miller P.J."/>
            <person name="Scott M.A."/>
            <person name="Spackman E."/>
            <person name="Goraichik I."/>
            <person name="Dimitrov K.M."/>
            <person name="Suarez D.L."/>
            <person name="Swayne D.E."/>
        </authorList>
    </citation>
    <scope>NUCLEOTIDE SEQUENCE [LARGE SCALE GENOMIC DNA]</scope>
    <source>
        <strain evidence="2 3">CECT 7639</strain>
    </source>
</reference>
<protein>
    <submittedName>
        <fullName evidence="2">pH-sensitive adenylate cyclase</fullName>
        <ecNumber evidence="2">4.6.1.1</ecNumber>
    </submittedName>
</protein>
<dbReference type="GO" id="GO:0004016">
    <property type="term" value="F:adenylate cyclase activity"/>
    <property type="evidence" value="ECO:0007669"/>
    <property type="project" value="UniProtKB-EC"/>
</dbReference>
<evidence type="ECO:0000259" key="1">
    <source>
        <dbReference type="PROSITE" id="PS50125"/>
    </source>
</evidence>
<dbReference type="Pfam" id="PF13474">
    <property type="entry name" value="SnoaL_3"/>
    <property type="match status" value="1"/>
</dbReference>
<dbReference type="OrthoDB" id="7699763at2"/>
<sequence length="323" mass="35159">MSDIIPSPELGAIVRRWLRSYAAGDKEAVLNLFSEDSALGYIGSSHDEIWRDDTLRRGMGGYMEDIPNFSWDKDDFRGFECGNLGWVEWFGGRVSLENGKEITFRSTFVLHLEKGVWRIVHVHNSNPVSNMDALGYQSRGFEELLEAALTSPVDLAQTGMATIMFTDIAGSSALAETLGDARWSTAVQAHMKQVGDVLTRHGGTLVKTLGDGTMSAFPSATAALTAASELQHIISNSTTEPRLQIRIGLHTGDLVEQDGDMFGTVVNKAARVASIAAPGDICLSDATHIMVGGAPQFRFSDPALVRLKGLEGQHTTYRLEWQG</sequence>
<dbReference type="Gene3D" id="3.10.450.50">
    <property type="match status" value="1"/>
</dbReference>